<comment type="caution">
    <text evidence="1">The sequence shown here is derived from an EMBL/GenBank/DDBJ whole genome shotgun (WGS) entry which is preliminary data.</text>
</comment>
<proteinExistence type="predicted"/>
<organism evidence="1 2">
    <name type="scientific">Mycolicibacterium bacteremicum</name>
    <name type="common">Mycobacterium bacteremicum</name>
    <dbReference type="NCBI Taxonomy" id="564198"/>
    <lineage>
        <taxon>Bacteria</taxon>
        <taxon>Bacillati</taxon>
        <taxon>Actinomycetota</taxon>
        <taxon>Actinomycetes</taxon>
        <taxon>Mycobacteriales</taxon>
        <taxon>Mycobacteriaceae</taxon>
        <taxon>Mycolicibacterium</taxon>
    </lineage>
</organism>
<protein>
    <submittedName>
        <fullName evidence="1">Uncharacterized protein</fullName>
    </submittedName>
</protein>
<dbReference type="STRING" id="564198.BST17_14700"/>
<dbReference type="EMBL" id="MVHJ01000011">
    <property type="protein sequence ID" value="ORA04135.1"/>
    <property type="molecule type" value="Genomic_DNA"/>
</dbReference>
<dbReference type="Gene3D" id="3.10.450.50">
    <property type="match status" value="1"/>
</dbReference>
<dbReference type="AlphaFoldDB" id="A0A1W9YVQ4"/>
<accession>A0A1W9YVQ4</accession>
<keyword evidence="2" id="KW-1185">Reference proteome</keyword>
<sequence length="121" mass="12823">MPGTEDVLAQVLDEWKAGVDGHDPGRAAAVFTADAVFQGLKPYSVGRDGVFAYYDGQPAGLSVDYTVLEYRRPADTVVTGFARADFSFADGTAVSLNLGVVVTETAEGWRIAQYQVSALAS</sequence>
<name>A0A1W9YVQ4_MYCBA</name>
<reference evidence="1 2" key="1">
    <citation type="submission" date="2017-02" db="EMBL/GenBank/DDBJ databases">
        <title>The new phylogeny of genus Mycobacterium.</title>
        <authorList>
            <person name="Tortoli E."/>
            <person name="Trovato A."/>
            <person name="Cirillo D.M."/>
        </authorList>
    </citation>
    <scope>NUCLEOTIDE SEQUENCE [LARGE SCALE GENOMIC DNA]</scope>
    <source>
        <strain evidence="1 2">DSM 45578</strain>
    </source>
</reference>
<dbReference type="OrthoDB" id="4475408at2"/>
<dbReference type="SUPFAM" id="SSF54427">
    <property type="entry name" value="NTF2-like"/>
    <property type="match status" value="1"/>
</dbReference>
<dbReference type="Proteomes" id="UP000192366">
    <property type="component" value="Unassembled WGS sequence"/>
</dbReference>
<evidence type="ECO:0000313" key="2">
    <source>
        <dbReference type="Proteomes" id="UP000192366"/>
    </source>
</evidence>
<dbReference type="RefSeq" id="WP_083059303.1">
    <property type="nucleotide sequence ID" value="NZ_JACKVM010000005.1"/>
</dbReference>
<dbReference type="InterPro" id="IPR032710">
    <property type="entry name" value="NTF2-like_dom_sf"/>
</dbReference>
<gene>
    <name evidence="1" type="ORF">BST17_14700</name>
</gene>
<evidence type="ECO:0000313" key="1">
    <source>
        <dbReference type="EMBL" id="ORA04135.1"/>
    </source>
</evidence>